<accession>A0A087RJA5</accession>
<comment type="subcellular location">
    <subcellularLocation>
        <location evidence="1 12">Mitochondrion inner membrane</location>
        <topology evidence="1 12">Single-pass membrane protein</topology>
    </subcellularLocation>
</comment>
<dbReference type="CDD" id="cd00929">
    <property type="entry name" value="Cyt_c_Oxidase_VIIc"/>
    <property type="match status" value="1"/>
</dbReference>
<feature type="non-terminal residue" evidence="13">
    <location>
        <position position="38"/>
    </location>
</feature>
<comment type="similarity">
    <text evidence="3 12">Belongs to the cytochrome c oxidase VIIc family.</text>
</comment>
<evidence type="ECO:0000256" key="9">
    <source>
        <dbReference type="ARBA" id="ARBA00023128"/>
    </source>
</evidence>
<evidence type="ECO:0000256" key="7">
    <source>
        <dbReference type="ARBA" id="ARBA00022946"/>
    </source>
</evidence>
<evidence type="ECO:0000256" key="10">
    <source>
        <dbReference type="ARBA" id="ARBA00023136"/>
    </source>
</evidence>
<keyword evidence="7 12" id="KW-0809">Transit peptide</keyword>
<name>A0A087RJA5_APTFO</name>
<dbReference type="Pfam" id="PF02935">
    <property type="entry name" value="COX7C"/>
    <property type="match status" value="1"/>
</dbReference>
<feature type="transmembrane region" description="Helical" evidence="12">
    <location>
        <begin position="12"/>
        <end position="31"/>
    </location>
</feature>
<keyword evidence="5 12" id="KW-0812">Transmembrane</keyword>
<keyword evidence="10 12" id="KW-0472">Membrane</keyword>
<dbReference type="PANTHER" id="PTHR13313:SF0">
    <property type="entry name" value="CYTOCHROME C OXIDASE SUBUNIT 7C, MITOCHONDRIAL"/>
    <property type="match status" value="1"/>
</dbReference>
<keyword evidence="14" id="KW-1185">Reference proteome</keyword>
<evidence type="ECO:0000313" key="14">
    <source>
        <dbReference type="Proteomes" id="UP000053286"/>
    </source>
</evidence>
<evidence type="ECO:0000256" key="2">
    <source>
        <dbReference type="ARBA" id="ARBA00004673"/>
    </source>
</evidence>
<evidence type="ECO:0000256" key="11">
    <source>
        <dbReference type="ARBA" id="ARBA00031140"/>
    </source>
</evidence>
<evidence type="ECO:0000256" key="3">
    <source>
        <dbReference type="ARBA" id="ARBA00010514"/>
    </source>
</evidence>
<evidence type="ECO:0000256" key="8">
    <source>
        <dbReference type="ARBA" id="ARBA00022989"/>
    </source>
</evidence>
<evidence type="ECO:0000256" key="4">
    <source>
        <dbReference type="ARBA" id="ARBA00017004"/>
    </source>
</evidence>
<comment type="subunit">
    <text evidence="12">Component of the cytochrome c oxidase (complex IV, CIV), a multisubunit enzyme composed of 14 subunits. The complex is composed of a catalytic core of 3 subunits, encoded in the mitochondrial DNA, and 11 supernumerary subunits, which are encoded in the nuclear genome. The complex exists as a monomer or a dimer and forms supercomplexes (SCs) in the inner mitochondrial membrane with NADH-ubiquinone oxidoreductase (complex I, CI) and ubiquinol-cytochrome c oxidoreductase (cytochrome b-c1 complex, complex III, CIII), resulting in different assemblies (supercomplex SCI(1)III(2)IV(1) and megacomplex MCI(2)III(2)IV(2)).</text>
</comment>
<evidence type="ECO:0000256" key="1">
    <source>
        <dbReference type="ARBA" id="ARBA00004434"/>
    </source>
</evidence>
<comment type="function">
    <text evidence="12">Component of the cytochrome c oxidase, the last enzyme in the mitochondrial electron transport chain which drives oxidative phosphorylation. The respiratory chain contains 3 multisubunit complexes succinate dehydrogenase (complex II, CII), ubiquinol-cytochrome c oxidoreductase (cytochrome b-c1 complex, complex III, CIII) and cytochrome c oxidase (complex IV, CIV), that cooperate to transfer electrons derived from NADH and succinate to molecular oxygen, creating an electrochemical gradient over the inner membrane that drives transmembrane transport and the ATP synthase. Cytochrome c oxidase is the component of the respiratory chain that catalyzes the reduction of oxygen to water. Electrons originating from reduced cytochrome c in the intermembrane space (IMS) are transferred via the dinuclear copper A center (CU(A)) of subunit 2 and heme A of subunit 1 to the active site in subunit 1, a binuclear center (BNC) formed by heme A3 and copper B (CU(B)). The BNC reduces molecular oxygen to 2 water molecules using 4 electrons from cytochrome c in the IMS and 4 protons from the mitochondrial matrix.</text>
</comment>
<evidence type="ECO:0000256" key="6">
    <source>
        <dbReference type="ARBA" id="ARBA00022792"/>
    </source>
</evidence>
<evidence type="ECO:0000313" key="13">
    <source>
        <dbReference type="EMBL" id="KFM13559.1"/>
    </source>
</evidence>
<dbReference type="SUPFAM" id="SSF81427">
    <property type="entry name" value="Mitochondrial cytochrome c oxidase subunit VIIc (aka VIIIa)"/>
    <property type="match status" value="1"/>
</dbReference>
<dbReference type="Gene3D" id="4.10.49.10">
    <property type="entry name" value="Cytochrome c oxidase subunit VIIc"/>
    <property type="match status" value="1"/>
</dbReference>
<sequence>NLPFSVDNKWRLLAVMCGFFGSGFIAPFVIVRHQLLKK</sequence>
<dbReference type="GO" id="GO:0045277">
    <property type="term" value="C:respiratory chain complex IV"/>
    <property type="evidence" value="ECO:0007669"/>
    <property type="project" value="UniProtKB-UniRule"/>
</dbReference>
<feature type="non-terminal residue" evidence="13">
    <location>
        <position position="1"/>
    </location>
</feature>
<keyword evidence="6 12" id="KW-0999">Mitochondrion inner membrane</keyword>
<protein>
    <recommendedName>
        <fullName evidence="4 12">Cytochrome c oxidase subunit 7C, mitochondrial</fullName>
    </recommendedName>
    <alternativeName>
        <fullName evidence="11 12">Cytochrome c oxidase polypeptide VIIc</fullName>
    </alternativeName>
</protein>
<evidence type="ECO:0000256" key="5">
    <source>
        <dbReference type="ARBA" id="ARBA00022692"/>
    </source>
</evidence>
<gene>
    <name evidence="13" type="ORF">AS27_10258</name>
</gene>
<dbReference type="PANTHER" id="PTHR13313">
    <property type="entry name" value="CYTOCHROME C OXIDASE SUBUNIT VIIC"/>
    <property type="match status" value="1"/>
</dbReference>
<dbReference type="GO" id="GO:0005743">
    <property type="term" value="C:mitochondrial inner membrane"/>
    <property type="evidence" value="ECO:0007669"/>
    <property type="project" value="UniProtKB-SubCell"/>
</dbReference>
<proteinExistence type="inferred from homology"/>
<dbReference type="STRING" id="9233.A0A087RJA5"/>
<evidence type="ECO:0000256" key="12">
    <source>
        <dbReference type="RuleBase" id="RU368123"/>
    </source>
</evidence>
<comment type="pathway">
    <text evidence="2 12">Energy metabolism; oxidative phosphorylation.</text>
</comment>
<dbReference type="AlphaFoldDB" id="A0A087RJA5"/>
<dbReference type="InterPro" id="IPR036636">
    <property type="entry name" value="COX7C/Cox8_sf"/>
</dbReference>
<dbReference type="FunFam" id="4.10.49.10:FF:000001">
    <property type="entry name" value="Cytochrome c oxidase subunit 7C"/>
    <property type="match status" value="1"/>
</dbReference>
<dbReference type="EMBL" id="KL226403">
    <property type="protein sequence ID" value="KFM13559.1"/>
    <property type="molecule type" value="Genomic_DNA"/>
</dbReference>
<keyword evidence="8 12" id="KW-1133">Transmembrane helix</keyword>
<keyword evidence="9 12" id="KW-0496">Mitochondrion</keyword>
<reference evidence="13 14" key="1">
    <citation type="submission" date="2014-04" db="EMBL/GenBank/DDBJ databases">
        <title>Genome evolution of avian class.</title>
        <authorList>
            <person name="Zhang G."/>
            <person name="Li C."/>
        </authorList>
    </citation>
    <scope>NUCLEOTIDE SEQUENCE [LARGE SCALE GENOMIC DNA]</scope>
    <source>
        <strain evidence="13">BGI_AS27</strain>
    </source>
</reference>
<dbReference type="UniPathway" id="UPA00705"/>
<dbReference type="Proteomes" id="UP000053286">
    <property type="component" value="Unassembled WGS sequence"/>
</dbReference>
<organism evidence="13 14">
    <name type="scientific">Aptenodytes forsteri</name>
    <name type="common">Emperor penguin</name>
    <dbReference type="NCBI Taxonomy" id="9233"/>
    <lineage>
        <taxon>Eukaryota</taxon>
        <taxon>Metazoa</taxon>
        <taxon>Chordata</taxon>
        <taxon>Craniata</taxon>
        <taxon>Vertebrata</taxon>
        <taxon>Euteleostomi</taxon>
        <taxon>Archelosauria</taxon>
        <taxon>Archosauria</taxon>
        <taxon>Dinosauria</taxon>
        <taxon>Saurischia</taxon>
        <taxon>Theropoda</taxon>
        <taxon>Coelurosauria</taxon>
        <taxon>Aves</taxon>
        <taxon>Neognathae</taxon>
        <taxon>Neoaves</taxon>
        <taxon>Aequornithes</taxon>
        <taxon>Sphenisciformes</taxon>
        <taxon>Spheniscidae</taxon>
        <taxon>Aptenodytes</taxon>
    </lineage>
</organism>
<dbReference type="GO" id="GO:0006123">
    <property type="term" value="P:mitochondrial electron transport, cytochrome c to oxygen"/>
    <property type="evidence" value="ECO:0007669"/>
    <property type="project" value="UniProtKB-UniRule"/>
</dbReference>
<dbReference type="InterPro" id="IPR004202">
    <property type="entry name" value="COX7C/Cox8"/>
</dbReference>